<organism evidence="2 3">
    <name type="scientific">Arthrobacter livingstonensis</name>
    <dbReference type="NCBI Taxonomy" id="670078"/>
    <lineage>
        <taxon>Bacteria</taxon>
        <taxon>Bacillati</taxon>
        <taxon>Actinomycetota</taxon>
        <taxon>Actinomycetes</taxon>
        <taxon>Micrococcales</taxon>
        <taxon>Micrococcaceae</taxon>
        <taxon>Arthrobacter</taxon>
    </lineage>
</organism>
<protein>
    <submittedName>
        <fullName evidence="2">Uncharacterized protein</fullName>
    </submittedName>
</protein>
<dbReference type="Proteomes" id="UP000247832">
    <property type="component" value="Unassembled WGS sequence"/>
</dbReference>
<feature type="region of interest" description="Disordered" evidence="1">
    <location>
        <begin position="1"/>
        <end position="102"/>
    </location>
</feature>
<evidence type="ECO:0000313" key="3">
    <source>
        <dbReference type="Proteomes" id="UP000247832"/>
    </source>
</evidence>
<accession>A0A2V5LGY4</accession>
<gene>
    <name evidence="2" type="ORF">CVV68_16400</name>
</gene>
<keyword evidence="3" id="KW-1185">Reference proteome</keyword>
<feature type="compositionally biased region" description="Polar residues" evidence="1">
    <location>
        <begin position="57"/>
        <end position="69"/>
    </location>
</feature>
<evidence type="ECO:0000256" key="1">
    <source>
        <dbReference type="SAM" id="MobiDB-lite"/>
    </source>
</evidence>
<name>A0A2V5LGY4_9MICC</name>
<sequence length="102" mass="10822">MWRWHCEQANSRHSNCDDDGGSGGRGCHPTATGNAWRRSDGDHRLPGTSGQRDAGQAGTSCNGDGQTDTHGTRRDSTGAEDCHHGAGTEANRHGNIKHKGDC</sequence>
<comment type="caution">
    <text evidence="2">The sequence shown here is derived from an EMBL/GenBank/DDBJ whole genome shotgun (WGS) entry which is preliminary data.</text>
</comment>
<dbReference type="AlphaFoldDB" id="A0A2V5LGY4"/>
<dbReference type="EMBL" id="QJVD01000020">
    <property type="protein sequence ID" value="PYI65810.1"/>
    <property type="molecule type" value="Genomic_DNA"/>
</dbReference>
<evidence type="ECO:0000313" key="2">
    <source>
        <dbReference type="EMBL" id="PYI65810.1"/>
    </source>
</evidence>
<reference evidence="2 3" key="1">
    <citation type="submission" date="2018-05" db="EMBL/GenBank/DDBJ databases">
        <title>Genetic diversity of glacier-inhabiting Cryobacterium bacteria in China and description of Cryobacterium mengkeensis sp. nov. and Arthrobacter glacialis sp. nov.</title>
        <authorList>
            <person name="Liu Q."/>
            <person name="Xin Y.-H."/>
        </authorList>
    </citation>
    <scope>NUCLEOTIDE SEQUENCE [LARGE SCALE GENOMIC DNA]</scope>
    <source>
        <strain evidence="2 3">LI2</strain>
    </source>
</reference>
<proteinExistence type="predicted"/>
<feature type="compositionally biased region" description="Basic and acidic residues" evidence="1">
    <location>
        <begin position="70"/>
        <end position="102"/>
    </location>
</feature>